<comment type="caution">
    <text evidence="1">The sequence shown here is derived from an EMBL/GenBank/DDBJ whole genome shotgun (WGS) entry which is preliminary data.</text>
</comment>
<dbReference type="Proteomes" id="UP001249851">
    <property type="component" value="Unassembled WGS sequence"/>
</dbReference>
<reference evidence="1" key="1">
    <citation type="journal article" date="2023" name="G3 (Bethesda)">
        <title>Whole genome assembly and annotation of the endangered Caribbean coral Acropora cervicornis.</title>
        <authorList>
            <person name="Selwyn J.D."/>
            <person name="Vollmer S.V."/>
        </authorList>
    </citation>
    <scope>NUCLEOTIDE SEQUENCE</scope>
    <source>
        <strain evidence="1">K2</strain>
    </source>
</reference>
<gene>
    <name evidence="1" type="ORF">P5673_013299</name>
</gene>
<dbReference type="EMBL" id="JARQWQ010000025">
    <property type="protein sequence ID" value="KAK2563571.1"/>
    <property type="molecule type" value="Genomic_DNA"/>
</dbReference>
<protein>
    <submittedName>
        <fullName evidence="1">Uncharacterized protein</fullName>
    </submittedName>
</protein>
<dbReference type="AlphaFoldDB" id="A0AAD9QMA8"/>
<organism evidence="1 2">
    <name type="scientific">Acropora cervicornis</name>
    <name type="common">Staghorn coral</name>
    <dbReference type="NCBI Taxonomy" id="6130"/>
    <lineage>
        <taxon>Eukaryota</taxon>
        <taxon>Metazoa</taxon>
        <taxon>Cnidaria</taxon>
        <taxon>Anthozoa</taxon>
        <taxon>Hexacorallia</taxon>
        <taxon>Scleractinia</taxon>
        <taxon>Astrocoeniina</taxon>
        <taxon>Acroporidae</taxon>
        <taxon>Acropora</taxon>
    </lineage>
</organism>
<name>A0AAD9QMA8_ACRCE</name>
<evidence type="ECO:0000313" key="1">
    <source>
        <dbReference type="EMBL" id="KAK2563571.1"/>
    </source>
</evidence>
<sequence>MPGAVPGCGKTWWVKGANRSEKKQNCFSHLRLKWKKGRWVGQVMCLQISEIHIGAPWKLLSEFSLTFR</sequence>
<accession>A0AAD9QMA8</accession>
<proteinExistence type="predicted"/>
<keyword evidence="2" id="KW-1185">Reference proteome</keyword>
<reference evidence="1" key="2">
    <citation type="journal article" date="2023" name="Science">
        <title>Genomic signatures of disease resistance in endangered staghorn corals.</title>
        <authorList>
            <person name="Vollmer S.V."/>
            <person name="Selwyn J.D."/>
            <person name="Despard B.A."/>
            <person name="Roesel C.L."/>
        </authorList>
    </citation>
    <scope>NUCLEOTIDE SEQUENCE</scope>
    <source>
        <strain evidence="1">K2</strain>
    </source>
</reference>
<evidence type="ECO:0000313" key="2">
    <source>
        <dbReference type="Proteomes" id="UP001249851"/>
    </source>
</evidence>